<feature type="chain" id="PRO_5047294288" evidence="1">
    <location>
        <begin position="21"/>
        <end position="117"/>
    </location>
</feature>
<protein>
    <submittedName>
        <fullName evidence="2">Uncharacterized protein</fullName>
    </submittedName>
</protein>
<organism evidence="2 3">
    <name type="scientific">Sabulicella glaciei</name>
    <dbReference type="NCBI Taxonomy" id="2984948"/>
    <lineage>
        <taxon>Bacteria</taxon>
        <taxon>Pseudomonadati</taxon>
        <taxon>Pseudomonadota</taxon>
        <taxon>Alphaproteobacteria</taxon>
        <taxon>Acetobacterales</taxon>
        <taxon>Acetobacteraceae</taxon>
        <taxon>Sabulicella</taxon>
    </lineage>
</organism>
<evidence type="ECO:0000313" key="3">
    <source>
        <dbReference type="Proteomes" id="UP001526430"/>
    </source>
</evidence>
<feature type="signal peptide" evidence="1">
    <location>
        <begin position="1"/>
        <end position="20"/>
    </location>
</feature>
<dbReference type="RefSeq" id="WP_301590055.1">
    <property type="nucleotide sequence ID" value="NZ_JAPFQI010000006.1"/>
</dbReference>
<dbReference type="Proteomes" id="UP001526430">
    <property type="component" value="Unassembled WGS sequence"/>
</dbReference>
<sequence length="117" mass="12355">MKRVFLAALLALSLALPAAAQRSGTYDVTGRNPDGTDYTGTLLLTQIGLSTFRVQWVIGQDEIEGVAMVSGLTFATAFTLGEQTGMGIYQLQPDGSLVGVWTTAGAFAQGEETARPR</sequence>
<accession>A0ABT3NV93</accession>
<evidence type="ECO:0000313" key="2">
    <source>
        <dbReference type="EMBL" id="MCW8086083.1"/>
    </source>
</evidence>
<evidence type="ECO:0000256" key="1">
    <source>
        <dbReference type="SAM" id="SignalP"/>
    </source>
</evidence>
<name>A0ABT3NV93_9PROT</name>
<gene>
    <name evidence="2" type="ORF">OF850_10625</name>
</gene>
<dbReference type="EMBL" id="JAPFQI010000006">
    <property type="protein sequence ID" value="MCW8086083.1"/>
    <property type="molecule type" value="Genomic_DNA"/>
</dbReference>
<keyword evidence="1" id="KW-0732">Signal</keyword>
<comment type="caution">
    <text evidence="2">The sequence shown here is derived from an EMBL/GenBank/DDBJ whole genome shotgun (WGS) entry which is preliminary data.</text>
</comment>
<reference evidence="2 3" key="1">
    <citation type="submission" date="2022-10" db="EMBL/GenBank/DDBJ databases">
        <title>Roseococcus glaciei nov., sp. nov., isolated from glacier.</title>
        <authorList>
            <person name="Liu Q."/>
            <person name="Xin Y.-H."/>
        </authorList>
    </citation>
    <scope>NUCLEOTIDE SEQUENCE [LARGE SCALE GENOMIC DNA]</scope>
    <source>
        <strain evidence="2 3">MDT2-1-1</strain>
    </source>
</reference>
<proteinExistence type="predicted"/>
<keyword evidence="3" id="KW-1185">Reference proteome</keyword>